<evidence type="ECO:0000256" key="6">
    <source>
        <dbReference type="ARBA" id="ARBA00038447"/>
    </source>
</evidence>
<evidence type="ECO:0000256" key="4">
    <source>
        <dbReference type="ARBA" id="ARBA00023242"/>
    </source>
</evidence>
<dbReference type="EMBL" id="KE346371">
    <property type="protein sequence ID" value="KJE96468.1"/>
    <property type="molecule type" value="Genomic_DNA"/>
</dbReference>
<keyword evidence="4" id="KW-0539">Nucleus</keyword>
<name>A0A0D2WVV9_CAPO3</name>
<evidence type="ECO:0000256" key="5">
    <source>
        <dbReference type="ARBA" id="ARBA00023306"/>
    </source>
</evidence>
<dbReference type="GO" id="GO:0003677">
    <property type="term" value="F:DNA binding"/>
    <property type="evidence" value="ECO:0007669"/>
    <property type="project" value="UniProtKB-KW"/>
</dbReference>
<dbReference type="InterPro" id="IPR018607">
    <property type="entry name" value="Ctf8"/>
</dbReference>
<dbReference type="AlphaFoldDB" id="A0A0D2WVV9"/>
<sequence length="160" mass="17429">MTVIPVRLSPEARLNAPQNINFDTDWVIVELQGVVSSKAPELDGLTAGMLAFDDKGNPNLTIGQQMLVGKVTPLKTPIAVMRRKTSTTDAAHSQTSDTPQNNDNNAMQIEPPSHPQPSPQHPAASTSTEYEIAAIVHHKLLFKTRPKNLLSESSREKLTS</sequence>
<dbReference type="RefSeq" id="XP_004344413.2">
    <property type="nucleotide sequence ID" value="XM_004344363.2"/>
</dbReference>
<dbReference type="PANTHER" id="PTHR28605:SF1">
    <property type="entry name" value="CHROMOSOME TRANSMISSION FIDELITY FACTOR 8"/>
    <property type="match status" value="1"/>
</dbReference>
<dbReference type="Pfam" id="PF09696">
    <property type="entry name" value="Ctf8"/>
    <property type="match status" value="1"/>
</dbReference>
<reference evidence="9" key="1">
    <citation type="submission" date="2011-02" db="EMBL/GenBank/DDBJ databases">
        <title>The Genome Sequence of Capsaspora owczarzaki ATCC 30864.</title>
        <authorList>
            <person name="Russ C."/>
            <person name="Cuomo C."/>
            <person name="Burger G."/>
            <person name="Gray M.W."/>
            <person name="Holland P.W.H."/>
            <person name="King N."/>
            <person name="Lang F.B.F."/>
            <person name="Roger A.J."/>
            <person name="Ruiz-Trillo I."/>
            <person name="Young S.K."/>
            <person name="Zeng Q."/>
            <person name="Gargeya S."/>
            <person name="Alvarado L."/>
            <person name="Berlin A."/>
            <person name="Chapman S.B."/>
            <person name="Chen Z."/>
            <person name="Freedman E."/>
            <person name="Gellesch M."/>
            <person name="Goldberg J."/>
            <person name="Griggs A."/>
            <person name="Gujja S."/>
            <person name="Heilman E."/>
            <person name="Heiman D."/>
            <person name="Howarth C."/>
            <person name="Mehta T."/>
            <person name="Neiman D."/>
            <person name="Pearson M."/>
            <person name="Roberts A."/>
            <person name="Saif S."/>
            <person name="Shea T."/>
            <person name="Shenoy N."/>
            <person name="Sisk P."/>
            <person name="Stolte C."/>
            <person name="Sykes S."/>
            <person name="White J."/>
            <person name="Yandava C."/>
            <person name="Haas B."/>
            <person name="Nusbaum C."/>
            <person name="Birren B."/>
        </authorList>
    </citation>
    <scope>NUCLEOTIDE SEQUENCE</scope>
    <source>
        <strain evidence="9">ATCC 30864</strain>
    </source>
</reference>
<dbReference type="PhylomeDB" id="A0A0D2WVV9"/>
<gene>
    <name evidence="8" type="ORF">CAOG_006792</name>
</gene>
<accession>A0A0D2WVV9</accession>
<evidence type="ECO:0000256" key="7">
    <source>
        <dbReference type="SAM" id="MobiDB-lite"/>
    </source>
</evidence>
<proteinExistence type="inferred from homology"/>
<protein>
    <recommendedName>
        <fullName evidence="10">Chromosome transmission fidelity protein 8</fullName>
    </recommendedName>
</protein>
<evidence type="ECO:0000313" key="8">
    <source>
        <dbReference type="EMBL" id="KJE96468.1"/>
    </source>
</evidence>
<dbReference type="InParanoid" id="A0A0D2WVV9"/>
<dbReference type="STRING" id="595528.A0A0D2WVV9"/>
<evidence type="ECO:0008006" key="10">
    <source>
        <dbReference type="Google" id="ProtNLM"/>
    </source>
</evidence>
<dbReference type="OrthoDB" id="121932at2759"/>
<comment type="similarity">
    <text evidence="6">Belongs to the CTF8 family.</text>
</comment>
<organism evidence="8 9">
    <name type="scientific">Capsaspora owczarzaki (strain ATCC 30864)</name>
    <dbReference type="NCBI Taxonomy" id="595528"/>
    <lineage>
        <taxon>Eukaryota</taxon>
        <taxon>Filasterea</taxon>
        <taxon>Capsaspora</taxon>
    </lineage>
</organism>
<evidence type="ECO:0000313" key="9">
    <source>
        <dbReference type="Proteomes" id="UP000008743"/>
    </source>
</evidence>
<evidence type="ECO:0000256" key="1">
    <source>
        <dbReference type="ARBA" id="ARBA00004123"/>
    </source>
</evidence>
<keyword evidence="3" id="KW-0238">DNA-binding</keyword>
<keyword evidence="9" id="KW-1185">Reference proteome</keyword>
<dbReference type="GO" id="GO:0006260">
    <property type="term" value="P:DNA replication"/>
    <property type="evidence" value="ECO:0007669"/>
    <property type="project" value="UniProtKB-KW"/>
</dbReference>
<feature type="compositionally biased region" description="Polar residues" evidence="7">
    <location>
        <begin position="87"/>
        <end position="107"/>
    </location>
</feature>
<evidence type="ECO:0000256" key="3">
    <source>
        <dbReference type="ARBA" id="ARBA00023125"/>
    </source>
</evidence>
<dbReference type="GO" id="GO:0031390">
    <property type="term" value="C:Ctf18 RFC-like complex"/>
    <property type="evidence" value="ECO:0007669"/>
    <property type="project" value="InterPro"/>
</dbReference>
<evidence type="ECO:0000256" key="2">
    <source>
        <dbReference type="ARBA" id="ARBA00022705"/>
    </source>
</evidence>
<keyword evidence="5" id="KW-0131">Cell cycle</keyword>
<feature type="region of interest" description="Disordered" evidence="7">
    <location>
        <begin position="83"/>
        <end position="129"/>
    </location>
</feature>
<dbReference type="GO" id="GO:0007064">
    <property type="term" value="P:mitotic sister chromatid cohesion"/>
    <property type="evidence" value="ECO:0007669"/>
    <property type="project" value="InterPro"/>
</dbReference>
<keyword evidence="2" id="KW-0235">DNA replication</keyword>
<dbReference type="Proteomes" id="UP000008743">
    <property type="component" value="Unassembled WGS sequence"/>
</dbReference>
<dbReference type="PANTHER" id="PTHR28605">
    <property type="entry name" value="CTF8, CHROMOSOME TRANSMISSION FIDELITY FACTOR 8 HOMOLOG (S. CEREVISIAE)"/>
    <property type="match status" value="1"/>
</dbReference>
<comment type="subcellular location">
    <subcellularLocation>
        <location evidence="1">Nucleus</location>
    </subcellularLocation>
</comment>